<dbReference type="PROSITE" id="PS51733">
    <property type="entry name" value="BPL_LPL_CATALYTIC"/>
    <property type="match status" value="1"/>
</dbReference>
<dbReference type="SUPFAM" id="SSF55681">
    <property type="entry name" value="Class II aaRS and biotin synthetases"/>
    <property type="match status" value="1"/>
</dbReference>
<dbReference type="SUPFAM" id="SSF50037">
    <property type="entry name" value="C-terminal domain of transcriptional repressors"/>
    <property type="match status" value="1"/>
</dbReference>
<evidence type="ECO:0000256" key="3">
    <source>
        <dbReference type="ARBA" id="ARBA00022840"/>
    </source>
</evidence>
<evidence type="ECO:0000256" key="4">
    <source>
        <dbReference type="ARBA" id="ARBA00023267"/>
    </source>
</evidence>
<dbReference type="InterPro" id="IPR008988">
    <property type="entry name" value="Transcriptional_repressor_C"/>
</dbReference>
<dbReference type="Proteomes" id="UP000315252">
    <property type="component" value="Unassembled WGS sequence"/>
</dbReference>
<comment type="catalytic activity">
    <reaction evidence="6">
        <text>biotin + L-lysyl-[protein] + ATP = N(6)-biotinyl-L-lysyl-[protein] + AMP + diphosphate + H(+)</text>
        <dbReference type="Rhea" id="RHEA:11756"/>
        <dbReference type="Rhea" id="RHEA-COMP:9752"/>
        <dbReference type="Rhea" id="RHEA-COMP:10505"/>
        <dbReference type="ChEBI" id="CHEBI:15378"/>
        <dbReference type="ChEBI" id="CHEBI:29969"/>
        <dbReference type="ChEBI" id="CHEBI:30616"/>
        <dbReference type="ChEBI" id="CHEBI:33019"/>
        <dbReference type="ChEBI" id="CHEBI:57586"/>
        <dbReference type="ChEBI" id="CHEBI:83144"/>
        <dbReference type="ChEBI" id="CHEBI:456215"/>
        <dbReference type="EC" id="6.3.4.15"/>
    </reaction>
</comment>
<dbReference type="GO" id="GO:0005524">
    <property type="term" value="F:ATP binding"/>
    <property type="evidence" value="ECO:0007669"/>
    <property type="project" value="UniProtKB-KW"/>
</dbReference>
<name>A0A545TPF8_9PROT</name>
<evidence type="ECO:0000256" key="5">
    <source>
        <dbReference type="ARBA" id="ARBA00024227"/>
    </source>
</evidence>
<evidence type="ECO:0000256" key="6">
    <source>
        <dbReference type="ARBA" id="ARBA00047846"/>
    </source>
</evidence>
<dbReference type="CDD" id="cd16442">
    <property type="entry name" value="BPL"/>
    <property type="match status" value="1"/>
</dbReference>
<keyword evidence="4" id="KW-0092">Biotin</keyword>
<dbReference type="InterPro" id="IPR045864">
    <property type="entry name" value="aa-tRNA-synth_II/BPL/LPL"/>
</dbReference>
<dbReference type="PANTHER" id="PTHR12835">
    <property type="entry name" value="BIOTIN PROTEIN LIGASE"/>
    <property type="match status" value="1"/>
</dbReference>
<evidence type="ECO:0000256" key="2">
    <source>
        <dbReference type="ARBA" id="ARBA00022741"/>
    </source>
</evidence>
<protein>
    <recommendedName>
        <fullName evidence="5">biotin--[biotin carboxyl-carrier protein] ligase</fullName>
        <ecNumber evidence="5">6.3.4.15</ecNumber>
    </recommendedName>
</protein>
<accession>A0A545TPF8</accession>
<organism evidence="8 9">
    <name type="scientific">Denitrobaculum tricleocarpae</name>
    <dbReference type="NCBI Taxonomy" id="2591009"/>
    <lineage>
        <taxon>Bacteria</taxon>
        <taxon>Pseudomonadati</taxon>
        <taxon>Pseudomonadota</taxon>
        <taxon>Alphaproteobacteria</taxon>
        <taxon>Rhodospirillales</taxon>
        <taxon>Rhodospirillaceae</taxon>
        <taxon>Denitrobaculum</taxon>
    </lineage>
</organism>
<keyword evidence="3" id="KW-0067">ATP-binding</keyword>
<proteinExistence type="predicted"/>
<evidence type="ECO:0000259" key="7">
    <source>
        <dbReference type="PROSITE" id="PS51733"/>
    </source>
</evidence>
<dbReference type="NCBIfam" id="TIGR00121">
    <property type="entry name" value="birA_ligase"/>
    <property type="match status" value="1"/>
</dbReference>
<dbReference type="Pfam" id="PF02237">
    <property type="entry name" value="BPL_C"/>
    <property type="match status" value="1"/>
</dbReference>
<gene>
    <name evidence="8" type="ORF">FKG95_15690</name>
</gene>
<dbReference type="InterPro" id="IPR004408">
    <property type="entry name" value="Biotin_CoA_COase_ligase"/>
</dbReference>
<dbReference type="OrthoDB" id="9807064at2"/>
<keyword evidence="9" id="KW-1185">Reference proteome</keyword>
<dbReference type="InterPro" id="IPR004143">
    <property type="entry name" value="BPL_LPL_catalytic"/>
</dbReference>
<evidence type="ECO:0000256" key="1">
    <source>
        <dbReference type="ARBA" id="ARBA00022598"/>
    </source>
</evidence>
<reference evidence="8 9" key="1">
    <citation type="submission" date="2019-06" db="EMBL/GenBank/DDBJ databases">
        <title>Whole genome sequence for Rhodospirillaceae sp. R148.</title>
        <authorList>
            <person name="Wang G."/>
        </authorList>
    </citation>
    <scope>NUCLEOTIDE SEQUENCE [LARGE SCALE GENOMIC DNA]</scope>
    <source>
        <strain evidence="8 9">R148</strain>
    </source>
</reference>
<dbReference type="EMBL" id="VHSH01000005">
    <property type="protein sequence ID" value="TQV79110.1"/>
    <property type="molecule type" value="Genomic_DNA"/>
</dbReference>
<dbReference type="InterPro" id="IPR003142">
    <property type="entry name" value="BPL_C"/>
</dbReference>
<sequence>MISGPSGTAPARLPELPPAFSLIALDSVGSTNDEARRLAEEGAAHCTIVWAGEQTKGRGRQGRSWTSPRGNLYLSIVLRPDCAPSEAAQLSFVACVALGEAISSLAGSRVEVTYKWPNDVMFNGKKGVGLLLESKSTPAGRVDWVIVGMGTNIEHFPEDARYPASSLRKEGAPASLVPATLLQELARQLETWLDVWRKRGFGDVRAAWKQRVQGLGRAIEVRLPNETLTGVFGDLDRNGALILTFEDGRTRTITAGDVFPQS</sequence>
<dbReference type="Gene3D" id="3.30.930.10">
    <property type="entry name" value="Bira Bifunctional Protein, Domain 2"/>
    <property type="match status" value="1"/>
</dbReference>
<dbReference type="PANTHER" id="PTHR12835:SF5">
    <property type="entry name" value="BIOTIN--PROTEIN LIGASE"/>
    <property type="match status" value="1"/>
</dbReference>
<dbReference type="RefSeq" id="WP_142897334.1">
    <property type="nucleotide sequence ID" value="NZ_ML660056.1"/>
</dbReference>
<feature type="domain" description="BPL/LPL catalytic" evidence="7">
    <location>
        <begin position="7"/>
        <end position="197"/>
    </location>
</feature>
<keyword evidence="1 8" id="KW-0436">Ligase</keyword>
<evidence type="ECO:0000313" key="9">
    <source>
        <dbReference type="Proteomes" id="UP000315252"/>
    </source>
</evidence>
<keyword evidence="2" id="KW-0547">Nucleotide-binding</keyword>
<evidence type="ECO:0000313" key="8">
    <source>
        <dbReference type="EMBL" id="TQV79110.1"/>
    </source>
</evidence>
<dbReference type="AlphaFoldDB" id="A0A545TPF8"/>
<dbReference type="Gene3D" id="2.30.30.100">
    <property type="match status" value="1"/>
</dbReference>
<dbReference type="GO" id="GO:0005737">
    <property type="term" value="C:cytoplasm"/>
    <property type="evidence" value="ECO:0007669"/>
    <property type="project" value="TreeGrafter"/>
</dbReference>
<comment type="caution">
    <text evidence="8">The sequence shown here is derived from an EMBL/GenBank/DDBJ whole genome shotgun (WGS) entry which is preliminary data.</text>
</comment>
<dbReference type="GO" id="GO:0004077">
    <property type="term" value="F:biotin--[biotin carboxyl-carrier protein] ligase activity"/>
    <property type="evidence" value="ECO:0007669"/>
    <property type="project" value="UniProtKB-EC"/>
</dbReference>
<dbReference type="EC" id="6.3.4.15" evidence="5"/>
<dbReference type="Pfam" id="PF16917">
    <property type="entry name" value="BPL_LplA_LipB_2"/>
    <property type="match status" value="1"/>
</dbReference>